<accession>A0ABT3GKG8</accession>
<organism evidence="5 6">
    <name type="scientific">Luteolibacter arcticus</name>
    <dbReference type="NCBI Taxonomy" id="1581411"/>
    <lineage>
        <taxon>Bacteria</taxon>
        <taxon>Pseudomonadati</taxon>
        <taxon>Verrucomicrobiota</taxon>
        <taxon>Verrucomicrobiia</taxon>
        <taxon>Verrucomicrobiales</taxon>
        <taxon>Verrucomicrobiaceae</taxon>
        <taxon>Luteolibacter</taxon>
    </lineage>
</organism>
<dbReference type="GO" id="GO:0005524">
    <property type="term" value="F:ATP binding"/>
    <property type="evidence" value="ECO:0007669"/>
    <property type="project" value="UniProtKB-KW"/>
</dbReference>
<dbReference type="PROSITE" id="PS50893">
    <property type="entry name" value="ABC_TRANSPORTER_2"/>
    <property type="match status" value="1"/>
</dbReference>
<dbReference type="InterPro" id="IPR003439">
    <property type="entry name" value="ABC_transporter-like_ATP-bd"/>
</dbReference>
<keyword evidence="1" id="KW-0813">Transport</keyword>
<feature type="domain" description="ABC transporter" evidence="4">
    <location>
        <begin position="19"/>
        <end position="244"/>
    </location>
</feature>
<gene>
    <name evidence="5" type="ORF">OKA05_15710</name>
</gene>
<dbReference type="PROSITE" id="PS00211">
    <property type="entry name" value="ABC_TRANSPORTER_1"/>
    <property type="match status" value="1"/>
</dbReference>
<protein>
    <submittedName>
        <fullName evidence="5">ABC transporter ATP-binding protein</fullName>
    </submittedName>
</protein>
<dbReference type="Proteomes" id="UP001320876">
    <property type="component" value="Unassembled WGS sequence"/>
</dbReference>
<dbReference type="InterPro" id="IPR017911">
    <property type="entry name" value="MacB-like_ATP-bd"/>
</dbReference>
<dbReference type="EMBL" id="JAPDDT010000006">
    <property type="protein sequence ID" value="MCW1924014.1"/>
    <property type="molecule type" value="Genomic_DNA"/>
</dbReference>
<keyword evidence="3 5" id="KW-0067">ATP-binding</keyword>
<reference evidence="5 6" key="1">
    <citation type="submission" date="2022-10" db="EMBL/GenBank/DDBJ databases">
        <title>Luteolibacter arcticus strain CCTCC AB 2014275, whole genome shotgun sequencing project.</title>
        <authorList>
            <person name="Zhao G."/>
            <person name="Shen L."/>
        </authorList>
    </citation>
    <scope>NUCLEOTIDE SEQUENCE [LARGE SCALE GENOMIC DNA]</scope>
    <source>
        <strain evidence="5 6">CCTCC AB 2014275</strain>
    </source>
</reference>
<evidence type="ECO:0000256" key="1">
    <source>
        <dbReference type="ARBA" id="ARBA00022448"/>
    </source>
</evidence>
<dbReference type="Pfam" id="PF00005">
    <property type="entry name" value="ABC_tran"/>
    <property type="match status" value="1"/>
</dbReference>
<dbReference type="SUPFAM" id="SSF52540">
    <property type="entry name" value="P-loop containing nucleoside triphosphate hydrolases"/>
    <property type="match status" value="1"/>
</dbReference>
<name>A0ABT3GKG8_9BACT</name>
<evidence type="ECO:0000313" key="5">
    <source>
        <dbReference type="EMBL" id="MCW1924014.1"/>
    </source>
</evidence>
<keyword evidence="6" id="KW-1185">Reference proteome</keyword>
<proteinExistence type="predicted"/>
<dbReference type="InterPro" id="IPR027417">
    <property type="entry name" value="P-loop_NTPase"/>
</dbReference>
<dbReference type="Gene3D" id="3.40.50.300">
    <property type="entry name" value="P-loop containing nucleotide triphosphate hydrolases"/>
    <property type="match status" value="1"/>
</dbReference>
<evidence type="ECO:0000256" key="2">
    <source>
        <dbReference type="ARBA" id="ARBA00022741"/>
    </source>
</evidence>
<dbReference type="SMART" id="SM00382">
    <property type="entry name" value="AAA"/>
    <property type="match status" value="1"/>
</dbReference>
<evidence type="ECO:0000256" key="3">
    <source>
        <dbReference type="ARBA" id="ARBA00022840"/>
    </source>
</evidence>
<dbReference type="PANTHER" id="PTHR24220:SF659">
    <property type="entry name" value="TRANSPORTER, PUTATIVE-RELATED"/>
    <property type="match status" value="1"/>
</dbReference>
<evidence type="ECO:0000313" key="6">
    <source>
        <dbReference type="Proteomes" id="UP001320876"/>
    </source>
</evidence>
<dbReference type="InterPro" id="IPR015854">
    <property type="entry name" value="ABC_transpr_LolD-like"/>
</dbReference>
<keyword evidence="2" id="KW-0547">Nucleotide-binding</keyword>
<dbReference type="RefSeq" id="WP_264488119.1">
    <property type="nucleotide sequence ID" value="NZ_JAPDDT010000006.1"/>
</dbReference>
<dbReference type="CDD" id="cd03255">
    <property type="entry name" value="ABC_MJ0796_LolCDE_FtsE"/>
    <property type="match status" value="1"/>
</dbReference>
<dbReference type="PANTHER" id="PTHR24220">
    <property type="entry name" value="IMPORT ATP-BINDING PROTEIN"/>
    <property type="match status" value="1"/>
</dbReference>
<comment type="caution">
    <text evidence="5">The sequence shown here is derived from an EMBL/GenBank/DDBJ whole genome shotgun (WGS) entry which is preliminary data.</text>
</comment>
<dbReference type="InterPro" id="IPR003593">
    <property type="entry name" value="AAA+_ATPase"/>
</dbReference>
<evidence type="ECO:0000259" key="4">
    <source>
        <dbReference type="PROSITE" id="PS50893"/>
    </source>
</evidence>
<dbReference type="InterPro" id="IPR017871">
    <property type="entry name" value="ABC_transporter-like_CS"/>
</dbReference>
<sequence length="245" mass="26310">MSSPASLGSAADAVKRPLLEIHELTKVHRTASHELTVLREVSLTLEEGDSLAIIGPSGSGKTTLLGLCAGLDNATSGSVKLAGQAFEDLDQDARAALRNRLVGFVFQSFQLIPTLTAIENVLVPLELRGETGREKDAEELLRQVGLGDRLDHYPLQLSGGEQQRVALARAFIHRPRILFADEPTGNLDADTAGPIVEMLFKLNREAGTALVLVTHDPTLAAMAHRVVKMSGGRIVAEEIHPQQAH</sequence>